<comment type="caution">
    <text evidence="1">The sequence shown here is derived from an EMBL/GenBank/DDBJ whole genome shotgun (WGS) entry which is preliminary data.</text>
</comment>
<evidence type="ECO:0000313" key="1">
    <source>
        <dbReference type="EMBL" id="MFC7279575.1"/>
    </source>
</evidence>
<reference evidence="2" key="1">
    <citation type="journal article" date="2019" name="Int. J. Syst. Evol. Microbiol.">
        <title>The Global Catalogue of Microorganisms (GCM) 10K type strain sequencing project: providing services to taxonomists for standard genome sequencing and annotation.</title>
        <authorList>
            <consortium name="The Broad Institute Genomics Platform"/>
            <consortium name="The Broad Institute Genome Sequencing Center for Infectious Disease"/>
            <person name="Wu L."/>
            <person name="Ma J."/>
        </authorList>
    </citation>
    <scope>NUCLEOTIDE SEQUENCE [LARGE SCALE GENOMIC DNA]</scope>
    <source>
        <strain evidence="2">XZYJT-10</strain>
    </source>
</reference>
<name>A0ABW2I3W6_9ACTN</name>
<protein>
    <submittedName>
        <fullName evidence="1">Uncharacterized protein</fullName>
    </submittedName>
</protein>
<dbReference type="Proteomes" id="UP001596548">
    <property type="component" value="Unassembled WGS sequence"/>
</dbReference>
<sequence length="63" mass="6814">MAARVLSDDADRVLIIERDDLTEEARARRAVGQPGACRVLRLKVALNDSTGALSAELPILLID</sequence>
<keyword evidence="2" id="KW-1185">Reference proteome</keyword>
<proteinExistence type="predicted"/>
<evidence type="ECO:0000313" key="2">
    <source>
        <dbReference type="Proteomes" id="UP001596548"/>
    </source>
</evidence>
<accession>A0ABW2I3W6</accession>
<dbReference type="EMBL" id="JBHTBJ010000054">
    <property type="protein sequence ID" value="MFC7279575.1"/>
    <property type="molecule type" value="Genomic_DNA"/>
</dbReference>
<dbReference type="RefSeq" id="WP_378977069.1">
    <property type="nucleotide sequence ID" value="NZ_JBHTBJ010000054.1"/>
</dbReference>
<gene>
    <name evidence="1" type="ORF">ACFQS1_36900</name>
</gene>
<organism evidence="1 2">
    <name type="scientific">Paractinoplanes rhizophilus</name>
    <dbReference type="NCBI Taxonomy" id="1416877"/>
    <lineage>
        <taxon>Bacteria</taxon>
        <taxon>Bacillati</taxon>
        <taxon>Actinomycetota</taxon>
        <taxon>Actinomycetes</taxon>
        <taxon>Micromonosporales</taxon>
        <taxon>Micromonosporaceae</taxon>
        <taxon>Paractinoplanes</taxon>
    </lineage>
</organism>